<keyword evidence="2" id="KW-0812">Transmembrane</keyword>
<evidence type="ECO:0000256" key="1">
    <source>
        <dbReference type="SAM" id="MobiDB-lite"/>
    </source>
</evidence>
<accession>A0ABT0P2N1</accession>
<feature type="transmembrane region" description="Helical" evidence="2">
    <location>
        <begin position="12"/>
        <end position="32"/>
    </location>
</feature>
<evidence type="ECO:0000313" key="4">
    <source>
        <dbReference type="Proteomes" id="UP001202052"/>
    </source>
</evidence>
<feature type="transmembrane region" description="Helical" evidence="2">
    <location>
        <begin position="44"/>
        <end position="66"/>
    </location>
</feature>
<comment type="caution">
    <text evidence="3">The sequence shown here is derived from an EMBL/GenBank/DDBJ whole genome shotgun (WGS) entry which is preliminary data.</text>
</comment>
<name>A0ABT0P2N1_9ACTN</name>
<proteinExistence type="predicted"/>
<feature type="transmembrane region" description="Helical" evidence="2">
    <location>
        <begin position="78"/>
        <end position="96"/>
    </location>
</feature>
<protein>
    <submittedName>
        <fullName evidence="3">Conjugal transfer protein</fullName>
    </submittedName>
</protein>
<evidence type="ECO:0000313" key="3">
    <source>
        <dbReference type="EMBL" id="MCL3998013.1"/>
    </source>
</evidence>
<feature type="compositionally biased region" description="Polar residues" evidence="1">
    <location>
        <begin position="230"/>
        <end position="241"/>
    </location>
</feature>
<keyword evidence="4" id="KW-1185">Reference proteome</keyword>
<reference evidence="3 4" key="1">
    <citation type="submission" date="2022-05" db="EMBL/GenBank/DDBJ databases">
        <title>Genome Resource of Streptomyces lavenduligriseus GA1-1, a Strain with Broad-Spectrum Antifungal Activity against Phytopathogenic Fungi.</title>
        <authorList>
            <person name="Qi D."/>
        </authorList>
    </citation>
    <scope>NUCLEOTIDE SEQUENCE [LARGE SCALE GENOMIC DNA]</scope>
    <source>
        <strain evidence="3 4">GA1-1</strain>
    </source>
</reference>
<dbReference type="RefSeq" id="WP_249492736.1">
    <property type="nucleotide sequence ID" value="NZ_JAMCCK010000053.1"/>
</dbReference>
<evidence type="ECO:0000256" key="2">
    <source>
        <dbReference type="SAM" id="Phobius"/>
    </source>
</evidence>
<sequence>MTRELTRAQKVVLGAAFVIMAAVGGFGGYGTFSNIGHAYGTGTALGAVAAGEGATAVLGLVLLGLTMLGQSSPRMVRLGLWALPAAASVMAAMAGPDAGRTVIYAVTPMGMCVSAEGMAFLARRIVVHTDGRDAEAEARTAAVVRRLAYHRAVAANHPSKRHRTWSERRSWSLARKVGTGDHTLGLRLIDVQRERLTSGADAALAEMFTAPIEPPAPPTAAPIEPPAQPTDASIDTPDSNAEESIQCGAFQSGADVPESTPVTVTLTRVPVPDPVPVDAGKSTLPLKPARALAAPIESAPVTPIRSTRPVAAESTRPLRATYRVPESAKSPRPRRTREQLLTEAMELTEGWPQTDITAERLRREMRISPERARMLRDVLLGKNAPAEEASA</sequence>
<dbReference type="Proteomes" id="UP001202052">
    <property type="component" value="Unassembled WGS sequence"/>
</dbReference>
<feature type="compositionally biased region" description="Pro residues" evidence="1">
    <location>
        <begin position="212"/>
        <end position="228"/>
    </location>
</feature>
<dbReference type="EMBL" id="JAMCCK010000053">
    <property type="protein sequence ID" value="MCL3998013.1"/>
    <property type="molecule type" value="Genomic_DNA"/>
</dbReference>
<keyword evidence="2" id="KW-0472">Membrane</keyword>
<keyword evidence="2" id="KW-1133">Transmembrane helix</keyword>
<gene>
    <name evidence="3" type="ORF">M4438_31700</name>
</gene>
<organism evidence="3 4">
    <name type="scientific">Streptomyces lavenduligriseus</name>
    <dbReference type="NCBI Taxonomy" id="67315"/>
    <lineage>
        <taxon>Bacteria</taxon>
        <taxon>Bacillati</taxon>
        <taxon>Actinomycetota</taxon>
        <taxon>Actinomycetes</taxon>
        <taxon>Kitasatosporales</taxon>
        <taxon>Streptomycetaceae</taxon>
        <taxon>Streptomyces</taxon>
    </lineage>
</organism>
<feature type="region of interest" description="Disordered" evidence="1">
    <location>
        <begin position="211"/>
        <end position="241"/>
    </location>
</feature>